<accession>A0A6B1DS69</accession>
<gene>
    <name evidence="1" type="ORF">F4Y08_04155</name>
</gene>
<name>A0A6B1DS69_9CHLR</name>
<dbReference type="EMBL" id="VXPY01000026">
    <property type="protein sequence ID" value="MYD89522.1"/>
    <property type="molecule type" value="Genomic_DNA"/>
</dbReference>
<dbReference type="SUPFAM" id="SSF55729">
    <property type="entry name" value="Acyl-CoA N-acyltransferases (Nat)"/>
    <property type="match status" value="2"/>
</dbReference>
<evidence type="ECO:0000313" key="1">
    <source>
        <dbReference type="EMBL" id="MYD89522.1"/>
    </source>
</evidence>
<organism evidence="1">
    <name type="scientific">Caldilineaceae bacterium SB0662_bin_9</name>
    <dbReference type="NCBI Taxonomy" id="2605258"/>
    <lineage>
        <taxon>Bacteria</taxon>
        <taxon>Bacillati</taxon>
        <taxon>Chloroflexota</taxon>
        <taxon>Caldilineae</taxon>
        <taxon>Caldilineales</taxon>
        <taxon>Caldilineaceae</taxon>
    </lineage>
</organism>
<reference evidence="1" key="1">
    <citation type="submission" date="2019-09" db="EMBL/GenBank/DDBJ databases">
        <title>Characterisation of the sponge microbiome using genome-centric metagenomics.</title>
        <authorList>
            <person name="Engelberts J.P."/>
            <person name="Robbins S.J."/>
            <person name="De Goeij J.M."/>
            <person name="Aranda M."/>
            <person name="Bell S.C."/>
            <person name="Webster N.S."/>
        </authorList>
    </citation>
    <scope>NUCLEOTIDE SEQUENCE</scope>
    <source>
        <strain evidence="1">SB0662_bin_9</strain>
    </source>
</reference>
<proteinExistence type="predicted"/>
<protein>
    <submittedName>
        <fullName evidence="1">Uncharacterized protein</fullName>
    </submittedName>
</protein>
<dbReference type="InterPro" id="IPR016181">
    <property type="entry name" value="Acyl_CoA_acyltransferase"/>
</dbReference>
<comment type="caution">
    <text evidence="1">The sequence shown here is derived from an EMBL/GenBank/DDBJ whole genome shotgun (WGS) entry which is preliminary data.</text>
</comment>
<sequence>MFPNRETVSGAKPGRHVRKGDCMGFDIREFEPIDEECRAWLAVGAAYVPDRPPDTLAHFRARLATGSKDRFPHLFVATMDTKVVGCGQVYKPTWIGIQDCMTYDFMLYPALENLMVGGQAIHSLVEAYVLKQIEGLEVGVLSLKVRDDRPVRVDWLEANGYVCLQRDLNSALDVQGFDFDPWVGRIQAAEEAGFAFHNLPSLMQNDPKWCFKLHRAWLEVDTDVPRPYGPPSITEADFDTMLRKSGASPDTWMIAVDRTESNEAEGCGPYAAFTAANRIPGTPTVWDIRLTGVRRAWRRRGLAIALKLKSIEQARREGATMIVTGNEERNPMLAINQRLGFVPKVTILQYEKRLVVS</sequence>
<dbReference type="Gene3D" id="3.40.630.30">
    <property type="match status" value="1"/>
</dbReference>
<dbReference type="AlphaFoldDB" id="A0A6B1DS69"/>
<dbReference type="CDD" id="cd04301">
    <property type="entry name" value="NAT_SF"/>
    <property type="match status" value="1"/>
</dbReference>